<feature type="compositionally biased region" description="Low complexity" evidence="1">
    <location>
        <begin position="1481"/>
        <end position="1498"/>
    </location>
</feature>
<feature type="region of interest" description="Disordered" evidence="1">
    <location>
        <begin position="249"/>
        <end position="322"/>
    </location>
</feature>
<feature type="region of interest" description="Disordered" evidence="1">
    <location>
        <begin position="438"/>
        <end position="728"/>
    </location>
</feature>
<feature type="compositionally biased region" description="Basic and acidic residues" evidence="1">
    <location>
        <begin position="1345"/>
        <end position="1360"/>
    </location>
</feature>
<dbReference type="HOGENOM" id="CLU_002517_0_0_1"/>
<feature type="compositionally biased region" description="Basic and acidic residues" evidence="1">
    <location>
        <begin position="612"/>
        <end position="622"/>
    </location>
</feature>
<feature type="region of interest" description="Disordered" evidence="1">
    <location>
        <begin position="1046"/>
        <end position="1073"/>
    </location>
</feature>
<dbReference type="GeneID" id="19237032"/>
<feature type="compositionally biased region" description="Pro residues" evidence="1">
    <location>
        <begin position="1256"/>
        <end position="1269"/>
    </location>
</feature>
<feature type="region of interest" description="Disordered" evidence="1">
    <location>
        <begin position="1208"/>
        <end position="1236"/>
    </location>
</feature>
<gene>
    <name evidence="2" type="ORF">EPUS_01978</name>
</gene>
<feature type="compositionally biased region" description="Polar residues" evidence="1">
    <location>
        <begin position="1161"/>
        <end position="1172"/>
    </location>
</feature>
<feature type="compositionally biased region" description="Basic residues" evidence="1">
    <location>
        <begin position="1462"/>
        <end position="1476"/>
    </location>
</feature>
<dbReference type="GO" id="GO:0046933">
    <property type="term" value="F:proton-transporting ATP synthase activity, rotational mechanism"/>
    <property type="evidence" value="ECO:0007669"/>
    <property type="project" value="TreeGrafter"/>
</dbReference>
<feature type="compositionally biased region" description="Low complexity" evidence="1">
    <location>
        <begin position="598"/>
        <end position="609"/>
    </location>
</feature>
<feature type="compositionally biased region" description="Polar residues" evidence="1">
    <location>
        <begin position="284"/>
        <end position="298"/>
    </location>
</feature>
<dbReference type="Proteomes" id="UP000019373">
    <property type="component" value="Unassembled WGS sequence"/>
</dbReference>
<feature type="region of interest" description="Disordered" evidence="1">
    <location>
        <begin position="356"/>
        <end position="422"/>
    </location>
</feature>
<feature type="compositionally biased region" description="Basic and acidic residues" evidence="1">
    <location>
        <begin position="642"/>
        <end position="652"/>
    </location>
</feature>
<feature type="compositionally biased region" description="Low complexity" evidence="1">
    <location>
        <begin position="545"/>
        <end position="555"/>
    </location>
</feature>
<feature type="region of interest" description="Disordered" evidence="1">
    <location>
        <begin position="124"/>
        <end position="152"/>
    </location>
</feature>
<feature type="compositionally biased region" description="Basic and acidic residues" evidence="1">
    <location>
        <begin position="796"/>
        <end position="816"/>
    </location>
</feature>
<dbReference type="InterPro" id="IPR019727">
    <property type="entry name" value="ATP_synth_F0_fsu_mt_fun"/>
</dbReference>
<protein>
    <submittedName>
        <fullName evidence="2">Uncharacterized protein</fullName>
    </submittedName>
</protein>
<evidence type="ECO:0000313" key="3">
    <source>
        <dbReference type="Proteomes" id="UP000019373"/>
    </source>
</evidence>
<dbReference type="PANTHER" id="PTHR28161">
    <property type="entry name" value="ATP SYNTHASE SUBUNIT F, MITOCHONDRIAL"/>
    <property type="match status" value="1"/>
</dbReference>
<accession>U1GQP1</accession>
<feature type="compositionally biased region" description="Polar residues" evidence="1">
    <location>
        <begin position="251"/>
        <end position="277"/>
    </location>
</feature>
<dbReference type="EMBL" id="KE720882">
    <property type="protein sequence ID" value="ERF74291.1"/>
    <property type="molecule type" value="Genomic_DNA"/>
</dbReference>
<feature type="region of interest" description="Disordered" evidence="1">
    <location>
        <begin position="1345"/>
        <end position="1374"/>
    </location>
</feature>
<feature type="compositionally biased region" description="Low complexity" evidence="1">
    <location>
        <begin position="356"/>
        <end position="371"/>
    </location>
</feature>
<keyword evidence="3" id="KW-1185">Reference proteome</keyword>
<dbReference type="RefSeq" id="XP_007800001.1">
    <property type="nucleotide sequence ID" value="XM_007801810.1"/>
</dbReference>
<evidence type="ECO:0000256" key="1">
    <source>
        <dbReference type="SAM" id="MobiDB-lite"/>
    </source>
</evidence>
<feature type="compositionally biased region" description="Pro residues" evidence="1">
    <location>
        <begin position="556"/>
        <end position="569"/>
    </location>
</feature>
<dbReference type="Pfam" id="PF10791">
    <property type="entry name" value="F1F0-ATPsyn_F"/>
    <property type="match status" value="1"/>
</dbReference>
<feature type="region of interest" description="Disordered" evidence="1">
    <location>
        <begin position="1161"/>
        <end position="1187"/>
    </location>
</feature>
<sequence length="1535" mass="165716">MSFVIRRSLTTLVPPKVANPEGLGAAKDAVRMARIAKFYERLPKGPMPEIKPRGLLERYQHRYFGKNPSAAHVIRFPFQYIWRIAPFIVILSRPYRKALEEAPIRDLLRGPEVVHRAGSSLVTATTQAGNPGPLIQVPSQPSHNPASPLPSRSPPALQVVVLANESDSAFVHYPDSSLVMAEQSVHDVVNQTMSVGDHSPADAYEDKSTHHSTGGDVAALEASTDNYDEKRPNQDGQIFQTDSIHYPVVNGQANSEPSSMEPSPADTFTQADSNTQDSDFDGNISRNQSVGDLSTTSDADIRKAEPSSVLEDAKNQDVNNAARRPASFKPVSFAKYSAAKVAGVNSAARSAADKVLSSSANSSTSSLQLGSRPRLVAKTTSGLRDNAAKSFKSGGRNGAGGPDPMQVWNKNRPAQPPSTKHLTDEELKQQYGIHMTSRIEADGESKEAKWADIDDDEDDWAPETIEWADGTKVTLNHGSNIPLPPGATNLEKPSEEQPKETQSVRPKPLQASSSVGPNATVLKLGASAERQQAQKATILQKGPSEKPAPSAAKSPAPVPSKSPWAPLPPVEKVSPITINPQLPIPAPIRYSHIPPGDSSSAMATATSPAKEISADDFNRSWRDSQSGQPRELFMPNSGRYEAVNENRRRGSRNDQNFRAPALLQRPSPGDQHAPAEPSPAFPTSRVSADQERGPWNRRRGSSIQSAGSGPFGRRMSVGKGGDVAPVPHDISQQLRSSSQMGPVDGAAPSRGVHVQQNMNVPLTSSTAAPSVQVPDMAIIAEQKRLMQESARLAVQRRREEEQKEEAARKERIRVKLEQMGPPPDQKAKAQEQKAEVPQKTEEPVIQVSSPPKPPIPEASGEPKQYGMMKVHHPDNVKKFSPPVEKVEASLDAMVQAVETSPKPEPVKGPIPVTNGATPAGEASTERPSSEPPHNVLPPGEENVQSWKSIHPVNERIPSWNSNHHHSSPATSSLWGPPNHDKALGNGTFDQRLTGLSARDLPMRSSPQQQSWLHGRPPSQDKSPQIPSVPLMPQETVHSVVPFPSHEQRPLAANSETESIPPIGKPVSRAPPPAQAFNQRWHQSSNIGPTDDGVVAWKNFHAVATREERAENERFQRDLAAGLEEEARTGIRKAPQYTFNETWKKVELGDQAGDRQVTSVAKSNINPSFSTGNSYGGPGSNLSVDRATNGLPIRGSRFFPAEARRAVTYSHPGFPRSPSPPPAEEIGGDHPAYAGDQRRPVINFPVPKAVVKLPKPQQKPTPAPAAPAPPRTFAAAAAAQPPPAPPNLRAVSQPLASTPDWQHRFNDLFGRKSSPKKPVLAVASSTKEPLDVVPLRVSAAVSLPPKEADPLKDAGKATSKDVEDEEDLFEDREAASTPLVLIPRDVPESLSHPVTAPQYRPKGRYFKTEIDPISITSLDGTEDYGRGAKGREIIFFVNLPGTAKSIKKTMPRKGGSGSVSKGLKPHSYNKHNKKPPPKSRESSGSFQNSQQNNRGSNSRTPPIANGSVPTPRSGFSHHSSNHGWRGSPFASAGVAH</sequence>
<dbReference type="eggNOG" id="ENOG502RY1C">
    <property type="taxonomic scope" value="Eukaryota"/>
</dbReference>
<feature type="region of interest" description="Disordered" evidence="1">
    <location>
        <begin position="896"/>
        <end position="1030"/>
    </location>
</feature>
<evidence type="ECO:0000313" key="2">
    <source>
        <dbReference type="EMBL" id="ERF74291.1"/>
    </source>
</evidence>
<feature type="region of interest" description="Disordered" evidence="1">
    <location>
        <begin position="794"/>
        <end position="868"/>
    </location>
</feature>
<reference evidence="3" key="1">
    <citation type="journal article" date="2014" name="BMC Genomics">
        <title>Genome characteristics reveal the impact of lichenization on lichen-forming fungus Endocarpon pusillum Hedwig (Verrucariales, Ascomycota).</title>
        <authorList>
            <person name="Wang Y.-Y."/>
            <person name="Liu B."/>
            <person name="Zhang X.-Y."/>
            <person name="Zhou Q.-M."/>
            <person name="Zhang T."/>
            <person name="Li H."/>
            <person name="Yu Y.-F."/>
            <person name="Zhang X.-L."/>
            <person name="Hao X.-Y."/>
            <person name="Wang M."/>
            <person name="Wang L."/>
            <person name="Wei J.-C."/>
        </authorList>
    </citation>
    <scope>NUCLEOTIDE SEQUENCE [LARGE SCALE GENOMIC DNA]</scope>
    <source>
        <strain evidence="3">Z07020 / HMAS-L-300199</strain>
    </source>
</reference>
<feature type="region of interest" description="Disordered" evidence="1">
    <location>
        <begin position="194"/>
        <end position="215"/>
    </location>
</feature>
<feature type="compositionally biased region" description="Basic and acidic residues" evidence="1">
    <location>
        <begin position="299"/>
        <end position="315"/>
    </location>
</feature>
<feature type="compositionally biased region" description="Basic and acidic residues" evidence="1">
    <location>
        <begin position="438"/>
        <end position="452"/>
    </location>
</feature>
<feature type="region of interest" description="Disordered" evidence="1">
    <location>
        <begin position="1251"/>
        <end position="1294"/>
    </location>
</feature>
<feature type="region of interest" description="Disordered" evidence="1">
    <location>
        <begin position="1445"/>
        <end position="1535"/>
    </location>
</feature>
<dbReference type="OrthoDB" id="310870at2759"/>
<proteinExistence type="predicted"/>
<feature type="compositionally biased region" description="Basic and acidic residues" evidence="1">
    <location>
        <begin position="825"/>
        <end position="842"/>
    </location>
</feature>
<organism evidence="2 3">
    <name type="scientific">Endocarpon pusillum (strain Z07020 / HMAS-L-300199)</name>
    <name type="common">Lichen-forming fungus</name>
    <dbReference type="NCBI Taxonomy" id="1263415"/>
    <lineage>
        <taxon>Eukaryota</taxon>
        <taxon>Fungi</taxon>
        <taxon>Dikarya</taxon>
        <taxon>Ascomycota</taxon>
        <taxon>Pezizomycotina</taxon>
        <taxon>Eurotiomycetes</taxon>
        <taxon>Chaetothyriomycetidae</taxon>
        <taxon>Verrucariales</taxon>
        <taxon>Verrucariaceae</taxon>
        <taxon>Endocarpon</taxon>
    </lineage>
</organism>
<dbReference type="PANTHER" id="PTHR28161:SF1">
    <property type="entry name" value="ATP SYNTHASE SUBUNIT F, MITOCHONDRIAL"/>
    <property type="match status" value="1"/>
</dbReference>
<feature type="compositionally biased region" description="Polar residues" evidence="1">
    <location>
        <begin position="500"/>
        <end position="517"/>
    </location>
</feature>
<dbReference type="OMA" id="ETIEWAD"/>
<name>U1GQP1_ENDPU</name>